<dbReference type="InterPro" id="IPR017853">
    <property type="entry name" value="GH"/>
</dbReference>
<evidence type="ECO:0000256" key="4">
    <source>
        <dbReference type="PROSITE-ProRule" id="PRU10055"/>
    </source>
</evidence>
<dbReference type="PANTHER" id="PTHR10353">
    <property type="entry name" value="GLYCOSYL HYDROLASE"/>
    <property type="match status" value="1"/>
</dbReference>
<reference evidence="6 8" key="1">
    <citation type="journal article" date="2008" name="Science">
        <title>The Physcomitrella genome reveals evolutionary insights into the conquest of land by plants.</title>
        <authorList>
            <person name="Rensing S."/>
            <person name="Lang D."/>
            <person name="Zimmer A."/>
            <person name="Terry A."/>
            <person name="Salamov A."/>
            <person name="Shapiro H."/>
            <person name="Nishiyama T."/>
            <person name="Perroud P.-F."/>
            <person name="Lindquist E."/>
            <person name="Kamisugi Y."/>
            <person name="Tanahashi T."/>
            <person name="Sakakibara K."/>
            <person name="Fujita T."/>
            <person name="Oishi K."/>
            <person name="Shin-I T."/>
            <person name="Kuroki Y."/>
            <person name="Toyoda A."/>
            <person name="Suzuki Y."/>
            <person name="Hashimoto A."/>
            <person name="Yamaguchi K."/>
            <person name="Sugano A."/>
            <person name="Kohara Y."/>
            <person name="Fujiyama A."/>
            <person name="Anterola A."/>
            <person name="Aoki S."/>
            <person name="Ashton N."/>
            <person name="Barbazuk W.B."/>
            <person name="Barker E."/>
            <person name="Bennetzen J."/>
            <person name="Bezanilla M."/>
            <person name="Blankenship R."/>
            <person name="Cho S.H."/>
            <person name="Dutcher S."/>
            <person name="Estelle M."/>
            <person name="Fawcett J.A."/>
            <person name="Gundlach H."/>
            <person name="Hanada K."/>
            <person name="Heyl A."/>
            <person name="Hicks K.A."/>
            <person name="Hugh J."/>
            <person name="Lohr M."/>
            <person name="Mayer K."/>
            <person name="Melkozernov A."/>
            <person name="Murata T."/>
            <person name="Nelson D."/>
            <person name="Pils B."/>
            <person name="Prigge M."/>
            <person name="Reiss B."/>
            <person name="Renner T."/>
            <person name="Rombauts S."/>
            <person name="Rushton P."/>
            <person name="Sanderfoot A."/>
            <person name="Schween G."/>
            <person name="Shiu S.-H."/>
            <person name="Stueber K."/>
            <person name="Theodoulou F.L."/>
            <person name="Tu H."/>
            <person name="Van de Peer Y."/>
            <person name="Verrier P.J."/>
            <person name="Waters E."/>
            <person name="Wood A."/>
            <person name="Yang L."/>
            <person name="Cove D."/>
            <person name="Cuming A."/>
            <person name="Hasebe M."/>
            <person name="Lucas S."/>
            <person name="Mishler D.B."/>
            <person name="Reski R."/>
            <person name="Grigoriev I."/>
            <person name="Quatrano R.S."/>
            <person name="Boore J.L."/>
        </authorList>
    </citation>
    <scope>NUCLEOTIDE SEQUENCE [LARGE SCALE GENOMIC DNA]</scope>
    <source>
        <strain evidence="7 8">cv. Gransden 2004</strain>
    </source>
</reference>
<dbReference type="EnsemblPlants" id="Pp3c3_16780V3.2">
    <property type="protein sequence ID" value="Pp3c3_16780V3.2"/>
    <property type="gene ID" value="Pp3c3_16780"/>
</dbReference>
<dbReference type="Proteomes" id="UP000006727">
    <property type="component" value="Chromosome 3"/>
</dbReference>
<dbReference type="GeneID" id="112279995"/>
<dbReference type="OrthoDB" id="65569at2759"/>
<feature type="compositionally biased region" description="Basic and acidic residues" evidence="5">
    <location>
        <begin position="90"/>
        <end position="111"/>
    </location>
</feature>
<dbReference type="EnsemblPlants" id="Pp3c3_16780V3.3">
    <property type="protein sequence ID" value="Pp3c3_16780V3.3"/>
    <property type="gene ID" value="Pp3c3_16780"/>
</dbReference>
<feature type="region of interest" description="Disordered" evidence="5">
    <location>
        <begin position="765"/>
        <end position="784"/>
    </location>
</feature>
<feature type="compositionally biased region" description="Basic and acidic residues" evidence="5">
    <location>
        <begin position="226"/>
        <end position="257"/>
    </location>
</feature>
<evidence type="ECO:0000313" key="7">
    <source>
        <dbReference type="EnsemblPlants" id="Pp3c3_16780V3.1"/>
    </source>
</evidence>
<gene>
    <name evidence="7" type="primary">LOC112279995</name>
    <name evidence="6" type="ORF">PHYPA_004528</name>
</gene>
<dbReference type="GO" id="GO:0004553">
    <property type="term" value="F:hydrolase activity, hydrolyzing O-glycosyl compounds"/>
    <property type="evidence" value="ECO:0007669"/>
    <property type="project" value="InterPro"/>
</dbReference>
<comment type="similarity">
    <text evidence="1">Belongs to the glycosyl hydrolase 1 family.</text>
</comment>
<dbReference type="InterPro" id="IPR018120">
    <property type="entry name" value="Glyco_hydro_1_AS"/>
</dbReference>
<dbReference type="Gramene" id="Pp3c3_16780V3.1">
    <property type="protein sequence ID" value="Pp3c3_16780V3.1"/>
    <property type="gene ID" value="Pp3c3_16780"/>
</dbReference>
<dbReference type="Gramene" id="Pp3c3_16780V3.3">
    <property type="protein sequence ID" value="Pp3c3_16780V3.3"/>
    <property type="gene ID" value="Pp3c3_16780"/>
</dbReference>
<dbReference type="PANTHER" id="PTHR10353:SF209">
    <property type="entry name" value="GALACTOLIPID GALACTOSYLTRANSFERASE SFR2, CHLOROPLASTIC"/>
    <property type="match status" value="1"/>
</dbReference>
<feature type="active site" description="Nucleophile" evidence="4">
    <location>
        <position position="600"/>
    </location>
</feature>
<protein>
    <submittedName>
        <fullName evidence="6 7">Uncharacterized protein</fullName>
    </submittedName>
</protein>
<accession>A0A2K1KUS0</accession>
<evidence type="ECO:0000313" key="6">
    <source>
        <dbReference type="EMBL" id="PNR57534.1"/>
    </source>
</evidence>
<reference evidence="7" key="3">
    <citation type="submission" date="2020-12" db="UniProtKB">
        <authorList>
            <consortium name="EnsemblPlants"/>
        </authorList>
    </citation>
    <scope>IDENTIFICATION</scope>
</reference>
<dbReference type="FunCoup" id="A0A2K1KUS0">
    <property type="interactions" value="424"/>
</dbReference>
<dbReference type="GO" id="GO:0005975">
    <property type="term" value="P:carbohydrate metabolic process"/>
    <property type="evidence" value="ECO:0007669"/>
    <property type="project" value="InterPro"/>
</dbReference>
<dbReference type="EnsemblPlants" id="Pp3c3_16780V3.1">
    <property type="protein sequence ID" value="Pp3c3_16780V3.1"/>
    <property type="gene ID" value="Pp3c3_16780"/>
</dbReference>
<keyword evidence="3" id="KW-0326">Glycosidase</keyword>
<dbReference type="EnsemblPlants" id="Pp3c3_16780V3.4">
    <property type="protein sequence ID" value="Pp3c3_16780V3.4"/>
    <property type="gene ID" value="Pp3c3_16780"/>
</dbReference>
<evidence type="ECO:0000313" key="8">
    <source>
        <dbReference type="Proteomes" id="UP000006727"/>
    </source>
</evidence>
<dbReference type="KEGG" id="ppp:112279995"/>
<dbReference type="PaxDb" id="3218-PP1S25_336V6.1"/>
<proteinExistence type="inferred from homology"/>
<feature type="compositionally biased region" description="Basic and acidic residues" evidence="5">
    <location>
        <begin position="200"/>
        <end position="218"/>
    </location>
</feature>
<dbReference type="STRING" id="3218.A0A2K1KUS0"/>
<evidence type="ECO:0000256" key="3">
    <source>
        <dbReference type="ARBA" id="ARBA00023295"/>
    </source>
</evidence>
<dbReference type="EMBL" id="ABEU02000003">
    <property type="protein sequence ID" value="PNR57534.1"/>
    <property type="molecule type" value="Genomic_DNA"/>
</dbReference>
<name>A0A2K1KUS0_PHYPA</name>
<dbReference type="Pfam" id="PF00232">
    <property type="entry name" value="Glyco_hydro_1"/>
    <property type="match status" value="2"/>
</dbReference>
<keyword evidence="8" id="KW-1185">Reference proteome</keyword>
<dbReference type="OMA" id="LHERYKH"/>
<feature type="region of interest" description="Disordered" evidence="5">
    <location>
        <begin position="90"/>
        <end position="266"/>
    </location>
</feature>
<dbReference type="GO" id="GO:0008378">
    <property type="term" value="F:galactosyltransferase activity"/>
    <property type="evidence" value="ECO:0000318"/>
    <property type="project" value="GO_Central"/>
</dbReference>
<feature type="compositionally biased region" description="Low complexity" evidence="5">
    <location>
        <begin position="773"/>
        <end position="784"/>
    </location>
</feature>
<dbReference type="Gramene" id="Pp3c3_16780V3.2">
    <property type="protein sequence ID" value="Pp3c3_16780V3.2"/>
    <property type="gene ID" value="Pp3c3_16780"/>
</dbReference>
<dbReference type="Gene3D" id="3.20.20.80">
    <property type="entry name" value="Glycosidases"/>
    <property type="match status" value="1"/>
</dbReference>
<keyword evidence="2" id="KW-0378">Hydrolase</keyword>
<feature type="compositionally biased region" description="Polar residues" evidence="5">
    <location>
        <begin position="135"/>
        <end position="161"/>
    </location>
</feature>
<feature type="compositionally biased region" description="Gly residues" evidence="5">
    <location>
        <begin position="184"/>
        <end position="195"/>
    </location>
</feature>
<sequence>MAPMVLLLNATKVAGLVGAITVVANALTFRHFHRKNIAPFPDPVDESKEVLAEFPIDKEVEDGGFFFALATAPAHVEDKLDDAWLEFARAGEPKDNPAGDPPETRTGEKDSAASYSGISLTEEAQAEDIKKGTKDSVSVSGEKNVSSDEISDVVQSSQENVDSGEKGSSENPNIIRTERVSSEGGNGKNGDGLGGEWEVVSEKYKSDTDSEKTDKSPSKLEQASKVVEETFKDGRKQISEEERLETMSKELNPEAPKKPRRVGFHSKNTAEPSLMNVPRRAKKFAKLSMEAMIRGFEKFTEEEAIHNVAAWHNAINPEERLRFWTQPDTEIKLAQGTHSKVFRMGVDWSRIMPIEPVDGLENSVNWAAVDRYRYIIQRVLDHGMKVMLTLFHHSLPQWASKYGGWKDPKTIKYFLDFTRLVVDNYGDLVDYWITFNEPHVFAMLTYCAGAWPGGDPDMLETVTAAMPRGVFKVVMQAMADAHIDAYDIIHGSSKSRKPARVGISHHVSFMRPYGLFDTPLVVFSNWMTRFAYCDDVAHKCDFMGINYYGQEVVSAPGLKNVENDEYSESGRGVYPDGLYRMLIEFHERYKKHDMKFIITENGVSDATDYIRRPYIIEHLLAVRAAMDKGVRVQGYCFWTISDNWEWADGYGPKFGLCAVDRHKDLARHPRPSYDLYTEVSKTGKVTKSQRQAVWEDLQEQARQGKTRPFCRETNDQGLMFAGGLDVPMDRPFAVRDWRFGKYEMEGLQDPLSSFTRYLREGAIFRKKKKSRQQNKSTSNPALTA</sequence>
<dbReference type="PROSITE" id="PS00572">
    <property type="entry name" value="GLYCOSYL_HYDROL_F1_1"/>
    <property type="match status" value="1"/>
</dbReference>
<dbReference type="PRINTS" id="PR00131">
    <property type="entry name" value="GLHYDRLASE1"/>
</dbReference>
<organism evidence="6">
    <name type="scientific">Physcomitrium patens</name>
    <name type="common">Spreading-leaved earth moss</name>
    <name type="synonym">Physcomitrella patens</name>
    <dbReference type="NCBI Taxonomy" id="3218"/>
    <lineage>
        <taxon>Eukaryota</taxon>
        <taxon>Viridiplantae</taxon>
        <taxon>Streptophyta</taxon>
        <taxon>Embryophyta</taxon>
        <taxon>Bryophyta</taxon>
        <taxon>Bryophytina</taxon>
        <taxon>Bryopsida</taxon>
        <taxon>Funariidae</taxon>
        <taxon>Funariales</taxon>
        <taxon>Funariaceae</taxon>
        <taxon>Physcomitrium</taxon>
    </lineage>
</organism>
<dbReference type="SUPFAM" id="SSF51445">
    <property type="entry name" value="(Trans)glycosidases"/>
    <property type="match status" value="1"/>
</dbReference>
<evidence type="ECO:0000256" key="2">
    <source>
        <dbReference type="ARBA" id="ARBA00022801"/>
    </source>
</evidence>
<dbReference type="AlphaFoldDB" id="A0A2K1KUS0"/>
<dbReference type="InterPro" id="IPR001360">
    <property type="entry name" value="Glyco_hydro_1"/>
</dbReference>
<dbReference type="RefSeq" id="XP_024370644.1">
    <property type="nucleotide sequence ID" value="XM_024514876.2"/>
</dbReference>
<dbReference type="Gramene" id="Pp3c3_16780V3.4">
    <property type="protein sequence ID" value="Pp3c3_16780V3.4"/>
    <property type="gene ID" value="Pp3c3_16780"/>
</dbReference>
<evidence type="ECO:0000256" key="1">
    <source>
        <dbReference type="ARBA" id="ARBA00010838"/>
    </source>
</evidence>
<reference evidence="6 8" key="2">
    <citation type="journal article" date="2018" name="Plant J.">
        <title>The Physcomitrella patens chromosome-scale assembly reveals moss genome structure and evolution.</title>
        <authorList>
            <person name="Lang D."/>
            <person name="Ullrich K.K."/>
            <person name="Murat F."/>
            <person name="Fuchs J."/>
            <person name="Jenkins J."/>
            <person name="Haas F.B."/>
            <person name="Piednoel M."/>
            <person name="Gundlach H."/>
            <person name="Van Bel M."/>
            <person name="Meyberg R."/>
            <person name="Vives C."/>
            <person name="Morata J."/>
            <person name="Symeonidi A."/>
            <person name="Hiss M."/>
            <person name="Muchero W."/>
            <person name="Kamisugi Y."/>
            <person name="Saleh O."/>
            <person name="Blanc G."/>
            <person name="Decker E.L."/>
            <person name="van Gessel N."/>
            <person name="Grimwood J."/>
            <person name="Hayes R.D."/>
            <person name="Graham S.W."/>
            <person name="Gunter L.E."/>
            <person name="McDaniel S.F."/>
            <person name="Hoernstein S.N.W."/>
            <person name="Larsson A."/>
            <person name="Li F.W."/>
            <person name="Perroud P.F."/>
            <person name="Phillips J."/>
            <person name="Ranjan P."/>
            <person name="Rokshar D.S."/>
            <person name="Rothfels C.J."/>
            <person name="Schneider L."/>
            <person name="Shu S."/>
            <person name="Stevenson D.W."/>
            <person name="Thummler F."/>
            <person name="Tillich M."/>
            <person name="Villarreal Aguilar J.C."/>
            <person name="Widiez T."/>
            <person name="Wong G.K."/>
            <person name="Wymore A."/>
            <person name="Zhang Y."/>
            <person name="Zimmer A.D."/>
            <person name="Quatrano R.S."/>
            <person name="Mayer K.F.X."/>
            <person name="Goodstein D."/>
            <person name="Casacuberta J.M."/>
            <person name="Vandepoele K."/>
            <person name="Reski R."/>
            <person name="Cuming A.C."/>
            <person name="Tuskan G.A."/>
            <person name="Maumus F."/>
            <person name="Salse J."/>
            <person name="Schmutz J."/>
            <person name="Rensing S.A."/>
        </authorList>
    </citation>
    <scope>NUCLEOTIDE SEQUENCE [LARGE SCALE GENOMIC DNA]</scope>
    <source>
        <strain evidence="7 8">cv. Gransden 2004</strain>
    </source>
</reference>
<evidence type="ECO:0000256" key="5">
    <source>
        <dbReference type="SAM" id="MobiDB-lite"/>
    </source>
</evidence>